<dbReference type="STRING" id="1449350.OCH239_09850"/>
<feature type="domain" description="Plasmid replication protein C N-terminal" evidence="2">
    <location>
        <begin position="14"/>
        <end position="171"/>
    </location>
</feature>
<sequence>MTTFMPAGAPRRQTREVCQQPASRPQTVDRWDLLHLVIELRKRLGITDREITVLRAHLSVLPHGPLDPARPAFSFMRVGDIIDRANGMEPRRFRRGEARLESIGLVRRKLSANGRRFPERDGDGQIVAAYGIDLSPLIGRYTELVETRDAMVEAARRFRAVRNDISARIQSLVRSTEVLHADLRARTERLRDVARALLRRVSTTLHDLQNLDRELTEIERDAADDGGAPSDQAPCEPSPPALSPESRDRAPREVSAAPLWPSATGALRAAAPDKTARDDGQIVRRIESEPKDINRTSAPGELPQQAVALAWTRCATITSLYPDMPPSVHGLGQLIQEFSSFLGLGQDITARAVGLLGWDGALLAIDYLAEKIQKIDRPRAYLEAMLSGYRSGKPIAGGRVQPLGTAAKGGYAAA</sequence>
<evidence type="ECO:0000313" key="4">
    <source>
        <dbReference type="Proteomes" id="UP000022447"/>
    </source>
</evidence>
<gene>
    <name evidence="3" type="ORF">OCH239_09850</name>
</gene>
<proteinExistence type="predicted"/>
<evidence type="ECO:0000313" key="3">
    <source>
        <dbReference type="EMBL" id="ETX13573.1"/>
    </source>
</evidence>
<name>X7EEM3_9RHOB</name>
<accession>X7EEM3</accession>
<dbReference type="InterPro" id="IPR005090">
    <property type="entry name" value="RepC_N"/>
</dbReference>
<dbReference type="Proteomes" id="UP000022447">
    <property type="component" value="Unassembled WGS sequence"/>
</dbReference>
<keyword evidence="4" id="KW-1185">Reference proteome</keyword>
<feature type="region of interest" description="Disordered" evidence="1">
    <location>
        <begin position="222"/>
        <end position="298"/>
    </location>
</feature>
<feature type="region of interest" description="Disordered" evidence="1">
    <location>
        <begin position="1"/>
        <end position="24"/>
    </location>
</feature>
<organism evidence="3 4">
    <name type="scientific">Roseivivax halodurans JCM 10272</name>
    <dbReference type="NCBI Taxonomy" id="1449350"/>
    <lineage>
        <taxon>Bacteria</taxon>
        <taxon>Pseudomonadati</taxon>
        <taxon>Pseudomonadota</taxon>
        <taxon>Alphaproteobacteria</taxon>
        <taxon>Rhodobacterales</taxon>
        <taxon>Roseobacteraceae</taxon>
        <taxon>Roseivivax</taxon>
    </lineage>
</organism>
<dbReference type="AlphaFoldDB" id="X7EEM3"/>
<dbReference type="eggNOG" id="COG1414">
    <property type="taxonomic scope" value="Bacteria"/>
</dbReference>
<feature type="compositionally biased region" description="Basic and acidic residues" evidence="1">
    <location>
        <begin position="274"/>
        <end position="294"/>
    </location>
</feature>
<protein>
    <recommendedName>
        <fullName evidence="2">Plasmid replication protein C N-terminal domain-containing protein</fullName>
    </recommendedName>
</protein>
<reference evidence="3 4" key="1">
    <citation type="submission" date="2014-01" db="EMBL/GenBank/DDBJ databases">
        <title>Roseivivax halodurans JCM 10272 Genome Sequencing.</title>
        <authorList>
            <person name="Lai Q."/>
            <person name="Li G."/>
            <person name="Shao Z."/>
        </authorList>
    </citation>
    <scope>NUCLEOTIDE SEQUENCE [LARGE SCALE GENOMIC DNA]</scope>
    <source>
        <strain evidence="3 4">JCM 10272</strain>
    </source>
</reference>
<dbReference type="RefSeq" id="WP_051489535.1">
    <property type="nucleotide sequence ID" value="NZ_JALZ01000023.1"/>
</dbReference>
<dbReference type="OrthoDB" id="7488837at2"/>
<dbReference type="Pfam" id="PF03428">
    <property type="entry name" value="RP-C"/>
    <property type="match status" value="1"/>
</dbReference>
<comment type="caution">
    <text evidence="3">The sequence shown here is derived from an EMBL/GenBank/DDBJ whole genome shotgun (WGS) entry which is preliminary data.</text>
</comment>
<evidence type="ECO:0000259" key="2">
    <source>
        <dbReference type="Pfam" id="PF03428"/>
    </source>
</evidence>
<dbReference type="EMBL" id="JALZ01000023">
    <property type="protein sequence ID" value="ETX13573.1"/>
    <property type="molecule type" value="Genomic_DNA"/>
</dbReference>
<evidence type="ECO:0000256" key="1">
    <source>
        <dbReference type="SAM" id="MobiDB-lite"/>
    </source>
</evidence>